<dbReference type="AlphaFoldDB" id="A0A059C1P2"/>
<sequence length="76" mass="8410">MGQTFSVAAFVEPRIVVIFFSISITSGTFGNKQCRSLFTAVEMLKYSGNSTQILVDPAEAKRVNVISYELLHFTTT</sequence>
<dbReference type="InParanoid" id="A0A059C1P2"/>
<name>A0A059C1P2_EUCGR</name>
<reference evidence="1" key="1">
    <citation type="submission" date="2013-07" db="EMBL/GenBank/DDBJ databases">
        <title>The genome of Eucalyptus grandis.</title>
        <authorList>
            <person name="Schmutz J."/>
            <person name="Hayes R."/>
            <person name="Myburg A."/>
            <person name="Tuskan G."/>
            <person name="Grattapaglia D."/>
            <person name="Rokhsar D.S."/>
        </authorList>
    </citation>
    <scope>NUCLEOTIDE SEQUENCE</scope>
    <source>
        <tissue evidence="1">Leaf extractions</tissue>
    </source>
</reference>
<accession>A0A059C1P2</accession>
<dbReference type="EMBL" id="KK198757">
    <property type="protein sequence ID" value="KCW72368.1"/>
    <property type="molecule type" value="Genomic_DNA"/>
</dbReference>
<dbReference type="Gramene" id="KCW72368">
    <property type="protein sequence ID" value="KCW72368"/>
    <property type="gene ID" value="EUGRSUZ_E00822"/>
</dbReference>
<evidence type="ECO:0000313" key="1">
    <source>
        <dbReference type="EMBL" id="KCW72368.1"/>
    </source>
</evidence>
<organism evidence="1">
    <name type="scientific">Eucalyptus grandis</name>
    <name type="common">Flooded gum</name>
    <dbReference type="NCBI Taxonomy" id="71139"/>
    <lineage>
        <taxon>Eukaryota</taxon>
        <taxon>Viridiplantae</taxon>
        <taxon>Streptophyta</taxon>
        <taxon>Embryophyta</taxon>
        <taxon>Tracheophyta</taxon>
        <taxon>Spermatophyta</taxon>
        <taxon>Magnoliopsida</taxon>
        <taxon>eudicotyledons</taxon>
        <taxon>Gunneridae</taxon>
        <taxon>Pentapetalae</taxon>
        <taxon>rosids</taxon>
        <taxon>malvids</taxon>
        <taxon>Myrtales</taxon>
        <taxon>Myrtaceae</taxon>
        <taxon>Myrtoideae</taxon>
        <taxon>Eucalypteae</taxon>
        <taxon>Eucalyptus</taxon>
    </lineage>
</organism>
<gene>
    <name evidence="1" type="ORF">EUGRSUZ_E00822</name>
</gene>
<proteinExistence type="predicted"/>
<protein>
    <submittedName>
        <fullName evidence="1">Uncharacterized protein</fullName>
    </submittedName>
</protein>